<dbReference type="EMBL" id="FR824048">
    <property type="protein sequence ID" value="CCA14427.1"/>
    <property type="molecule type" value="Genomic_DNA"/>
</dbReference>
<name>F0W056_9STRA</name>
<dbReference type="HOGENOM" id="CLU_1743876_0_0_1"/>
<evidence type="ECO:0000313" key="1">
    <source>
        <dbReference type="EMBL" id="CCA14427.1"/>
    </source>
</evidence>
<protein>
    <submittedName>
        <fullName evidence="2">AlNc14C116G6528 protein</fullName>
    </submittedName>
    <submittedName>
        <fullName evidence="1">AlNc14C3G524 protein</fullName>
    </submittedName>
</protein>
<proteinExistence type="predicted"/>
<evidence type="ECO:0000313" key="2">
    <source>
        <dbReference type="EMBL" id="CCA21238.1"/>
    </source>
</evidence>
<dbReference type="AlphaFoldDB" id="F0W056"/>
<organism evidence="1">
    <name type="scientific">Albugo laibachii Nc14</name>
    <dbReference type="NCBI Taxonomy" id="890382"/>
    <lineage>
        <taxon>Eukaryota</taxon>
        <taxon>Sar</taxon>
        <taxon>Stramenopiles</taxon>
        <taxon>Oomycota</taxon>
        <taxon>Peronosporomycetes</taxon>
        <taxon>Albuginales</taxon>
        <taxon>Albuginaceae</taxon>
        <taxon>Albugo</taxon>
    </lineage>
</organism>
<reference evidence="1" key="2">
    <citation type="submission" date="2011-02" db="EMBL/GenBank/DDBJ databases">
        <authorList>
            <person name="MacLean D."/>
        </authorList>
    </citation>
    <scope>NUCLEOTIDE SEQUENCE</scope>
</reference>
<reference evidence="1" key="1">
    <citation type="journal article" date="2011" name="PLoS Biol.">
        <title>Gene gain and loss during evolution of obligate parasitism in the white rust pathogen of Arabidopsis thaliana.</title>
        <authorList>
            <person name="Kemen E."/>
            <person name="Gardiner A."/>
            <person name="Schultz-Larsen T."/>
            <person name="Kemen A.C."/>
            <person name="Balmuth A.L."/>
            <person name="Robert-Seilaniantz A."/>
            <person name="Bailey K."/>
            <person name="Holub E."/>
            <person name="Studholme D.J."/>
            <person name="Maclean D."/>
            <person name="Jones J.D."/>
        </authorList>
    </citation>
    <scope>NUCLEOTIDE SEQUENCE</scope>
</reference>
<gene>
    <name evidence="1" type="primary">AlNc14C3G524</name>
    <name evidence="2" type="synonym">AlNc14C116G6528</name>
    <name evidence="1" type="ORF">ALNC14_005700</name>
    <name evidence="2" type="ORF">ALNC14_073810</name>
</gene>
<sequence length="150" mass="17290">MRRSGQSRGLSQERMALSDVLETITLWMLSTFDGKLTCPYAMEKMAVRLYEAGKLDEIVKIREDFDERMQLLHPKLALPSIRMLLLPIQELKNEGLLNHVLCGECEGFVFHQCKSCAFDAFLYLIVPVAHISSGWGFLTRLETQQYSRYI</sequence>
<dbReference type="EMBL" id="FR824161">
    <property type="protein sequence ID" value="CCA21238.1"/>
    <property type="molecule type" value="Genomic_DNA"/>
</dbReference>
<accession>F0W056</accession>